<evidence type="ECO:0000256" key="2">
    <source>
        <dbReference type="ARBA" id="ARBA00022737"/>
    </source>
</evidence>
<keyword evidence="5" id="KW-1185">Reference proteome</keyword>
<reference evidence="4 5" key="1">
    <citation type="journal article" date="2023" name="Hortic Res">
        <title>Pangenome of water caltrop reveals structural variations and asymmetric subgenome divergence after allopolyploidization.</title>
        <authorList>
            <person name="Zhang X."/>
            <person name="Chen Y."/>
            <person name="Wang L."/>
            <person name="Yuan Y."/>
            <person name="Fang M."/>
            <person name="Shi L."/>
            <person name="Lu R."/>
            <person name="Comes H.P."/>
            <person name="Ma Y."/>
            <person name="Chen Y."/>
            <person name="Huang G."/>
            <person name="Zhou Y."/>
            <person name="Zheng Z."/>
            <person name="Qiu Y."/>
        </authorList>
    </citation>
    <scope>NUCLEOTIDE SEQUENCE [LARGE SCALE GENOMIC DNA]</scope>
    <source>
        <strain evidence="4">F231</strain>
    </source>
</reference>
<proteinExistence type="inferred from homology"/>
<evidence type="ECO:0008006" key="6">
    <source>
        <dbReference type="Google" id="ProtNLM"/>
    </source>
</evidence>
<organism evidence="4 5">
    <name type="scientific">Trapa natans</name>
    <name type="common">Water chestnut</name>
    <dbReference type="NCBI Taxonomy" id="22666"/>
    <lineage>
        <taxon>Eukaryota</taxon>
        <taxon>Viridiplantae</taxon>
        <taxon>Streptophyta</taxon>
        <taxon>Embryophyta</taxon>
        <taxon>Tracheophyta</taxon>
        <taxon>Spermatophyta</taxon>
        <taxon>Magnoliopsida</taxon>
        <taxon>eudicotyledons</taxon>
        <taxon>Gunneridae</taxon>
        <taxon>Pentapetalae</taxon>
        <taxon>rosids</taxon>
        <taxon>malvids</taxon>
        <taxon>Myrtales</taxon>
        <taxon>Lythraceae</taxon>
        <taxon>Trapa</taxon>
    </lineage>
</organism>
<gene>
    <name evidence="4" type="ORF">SAY86_007973</name>
</gene>
<evidence type="ECO:0000313" key="5">
    <source>
        <dbReference type="Proteomes" id="UP001346149"/>
    </source>
</evidence>
<sequence length="340" mass="38643">MRLAHLRCLPSFQFHVQSRKFCGKIFLDDDSDPQFVSVLNNIVRGKHSWSYAFNNPFIIASLRPYHVEKVLLETLDDPRLALRFFNFLGLHKNFNHSSAAFSILIHALVQINLLWPASSLLQTLLLRELNPRELFGELLSWYRKCEFSSSLGFDLMIQVYTQNGRVLDAVLIFKLMVDESNLLPEMRTLSGLLNGLARARQFCLTLELFGYILNLGLQLDGFAYTAVVRSLCEMKDLIRAEEVVCLMEKSGCELNMVTYNVLINGLCRNQRISDAIRVKNSLSQKGLRADIVTYCILLLGHCRAHEFYHGMELMTEMLGLGFVPSEAALSGLVEGLRKTG</sequence>
<feature type="repeat" description="PPR" evidence="3">
    <location>
        <begin position="290"/>
        <end position="324"/>
    </location>
</feature>
<comment type="caution">
    <text evidence="4">The sequence shown here is derived from an EMBL/GenBank/DDBJ whole genome shotgun (WGS) entry which is preliminary data.</text>
</comment>
<name>A0AAN7LG09_TRANT</name>
<accession>A0AAN7LG09</accession>
<comment type="similarity">
    <text evidence="1">Belongs to the PPR family. P subfamily.</text>
</comment>
<feature type="repeat" description="PPR" evidence="3">
    <location>
        <begin position="220"/>
        <end position="254"/>
    </location>
</feature>
<dbReference type="InterPro" id="IPR050667">
    <property type="entry name" value="PPR-containing_protein"/>
</dbReference>
<dbReference type="Gene3D" id="1.25.40.10">
    <property type="entry name" value="Tetratricopeptide repeat domain"/>
    <property type="match status" value="2"/>
</dbReference>
<dbReference type="InterPro" id="IPR002885">
    <property type="entry name" value="PPR_rpt"/>
</dbReference>
<dbReference type="InterPro" id="IPR011990">
    <property type="entry name" value="TPR-like_helical_dom_sf"/>
</dbReference>
<evidence type="ECO:0000313" key="4">
    <source>
        <dbReference type="EMBL" id="KAK4783599.1"/>
    </source>
</evidence>
<dbReference type="NCBIfam" id="TIGR00756">
    <property type="entry name" value="PPR"/>
    <property type="match status" value="3"/>
</dbReference>
<evidence type="ECO:0000256" key="1">
    <source>
        <dbReference type="ARBA" id="ARBA00007626"/>
    </source>
</evidence>
<dbReference type="EMBL" id="JAXQNO010000015">
    <property type="protein sequence ID" value="KAK4783599.1"/>
    <property type="molecule type" value="Genomic_DNA"/>
</dbReference>
<dbReference type="Proteomes" id="UP001346149">
    <property type="component" value="Unassembled WGS sequence"/>
</dbReference>
<dbReference type="Pfam" id="PF13041">
    <property type="entry name" value="PPR_2"/>
    <property type="match status" value="1"/>
</dbReference>
<dbReference type="Pfam" id="PF01535">
    <property type="entry name" value="PPR"/>
    <property type="match status" value="2"/>
</dbReference>
<dbReference type="AlphaFoldDB" id="A0AAN7LG09"/>
<evidence type="ECO:0000256" key="3">
    <source>
        <dbReference type="PROSITE-ProRule" id="PRU00708"/>
    </source>
</evidence>
<dbReference type="PANTHER" id="PTHR47939">
    <property type="entry name" value="MEMBRANE-ASSOCIATED SALT-INDUCIBLE PROTEIN-LIKE"/>
    <property type="match status" value="1"/>
</dbReference>
<protein>
    <recommendedName>
        <fullName evidence="6">Pentatricopeptide repeat-containing protein</fullName>
    </recommendedName>
</protein>
<dbReference type="PROSITE" id="PS51375">
    <property type="entry name" value="PPR"/>
    <property type="match status" value="3"/>
</dbReference>
<feature type="repeat" description="PPR" evidence="3">
    <location>
        <begin position="255"/>
        <end position="289"/>
    </location>
</feature>
<dbReference type="PANTHER" id="PTHR47939:SF13">
    <property type="entry name" value="OS03G0201400 PROTEIN"/>
    <property type="match status" value="1"/>
</dbReference>
<keyword evidence="2" id="KW-0677">Repeat</keyword>